<reference evidence="2 3" key="1">
    <citation type="journal article" date="2020" name="Microb. Genom.">
        <title>Genetic diversity of clinical and environmental Mucorales isolates obtained from an investigation of mucormycosis cases among solid organ transplant recipients.</title>
        <authorList>
            <person name="Nguyen M.H."/>
            <person name="Kaul D."/>
            <person name="Muto C."/>
            <person name="Cheng S.J."/>
            <person name="Richter R.A."/>
            <person name="Bruno V.M."/>
            <person name="Liu G."/>
            <person name="Beyhan S."/>
            <person name="Sundermann A.J."/>
            <person name="Mounaud S."/>
            <person name="Pasculle A.W."/>
            <person name="Nierman W.C."/>
            <person name="Driscoll E."/>
            <person name="Cumbie R."/>
            <person name="Clancy C.J."/>
            <person name="Dupont C.L."/>
        </authorList>
    </citation>
    <scope>NUCLEOTIDE SEQUENCE [LARGE SCALE GENOMIC DNA]</scope>
    <source>
        <strain evidence="2 3">GL24</strain>
    </source>
</reference>
<dbReference type="EMBL" id="JAANIU010006720">
    <property type="protein sequence ID" value="KAG1540515.1"/>
    <property type="molecule type" value="Genomic_DNA"/>
</dbReference>
<dbReference type="Proteomes" id="UP000740926">
    <property type="component" value="Unassembled WGS sequence"/>
</dbReference>
<gene>
    <name evidence="2" type="ORF">G6F50_014353</name>
</gene>
<dbReference type="AlphaFoldDB" id="A0A9P6Y6C4"/>
<keyword evidence="3" id="KW-1185">Reference proteome</keyword>
<proteinExistence type="predicted"/>
<name>A0A9P6Y6C4_9FUNG</name>
<evidence type="ECO:0000313" key="2">
    <source>
        <dbReference type="EMBL" id="KAG1540515.1"/>
    </source>
</evidence>
<accession>A0A9P6Y6C4</accession>
<feature type="region of interest" description="Disordered" evidence="1">
    <location>
        <begin position="233"/>
        <end position="254"/>
    </location>
</feature>
<feature type="region of interest" description="Disordered" evidence="1">
    <location>
        <begin position="1"/>
        <end position="37"/>
    </location>
</feature>
<organism evidence="2 3">
    <name type="scientific">Rhizopus delemar</name>
    <dbReference type="NCBI Taxonomy" id="936053"/>
    <lineage>
        <taxon>Eukaryota</taxon>
        <taxon>Fungi</taxon>
        <taxon>Fungi incertae sedis</taxon>
        <taxon>Mucoromycota</taxon>
        <taxon>Mucoromycotina</taxon>
        <taxon>Mucoromycetes</taxon>
        <taxon>Mucorales</taxon>
        <taxon>Mucorineae</taxon>
        <taxon>Rhizopodaceae</taxon>
        <taxon>Rhizopus</taxon>
    </lineage>
</organism>
<protein>
    <submittedName>
        <fullName evidence="2">Uncharacterized protein</fullName>
    </submittedName>
</protein>
<sequence>MAERKAGDLPGYPRRLRLHGPGAGGAAEAQGDAVPALSAGESSRASYAAAPAAAFGSTLQQQSPIDGAGNHGLHLATRPDLAVFIDPQGQARIVADFAALAGDIGAAAAGQHAALAQPGTDQRIGAAGDRVLGHVHRIAGAERAHDAGMVRCGFVGEYRDAGCASGIGPVAPGGHVRGQSAHGGGVTQRQQPPARAVVPQFGRMPGGGQRQQRPGHLTRVGRQALCRWAGQFDGWRSGGTTHPPRPQAGRGLLD</sequence>
<evidence type="ECO:0000256" key="1">
    <source>
        <dbReference type="SAM" id="MobiDB-lite"/>
    </source>
</evidence>
<comment type="caution">
    <text evidence="2">The sequence shown here is derived from an EMBL/GenBank/DDBJ whole genome shotgun (WGS) entry which is preliminary data.</text>
</comment>
<evidence type="ECO:0000313" key="3">
    <source>
        <dbReference type="Proteomes" id="UP000740926"/>
    </source>
</evidence>